<dbReference type="Proteomes" id="UP000274661">
    <property type="component" value="Unassembled WGS sequence"/>
</dbReference>
<evidence type="ECO:0000256" key="2">
    <source>
        <dbReference type="ARBA" id="ARBA00023125"/>
    </source>
</evidence>
<dbReference type="InterPro" id="IPR000073">
    <property type="entry name" value="AB_hydrolase_1"/>
</dbReference>
<dbReference type="InterPro" id="IPR029058">
    <property type="entry name" value="AB_hydrolase_fold"/>
</dbReference>
<dbReference type="InterPro" id="IPR032783">
    <property type="entry name" value="AraC_lig"/>
</dbReference>
<reference evidence="5 6" key="1">
    <citation type="submission" date="2018-12" db="EMBL/GenBank/DDBJ databases">
        <title>Sphingomonas sp. HMF7854 Genome sequencing and assembly.</title>
        <authorList>
            <person name="Cha I."/>
            <person name="Kang H."/>
            <person name="Kim H."/>
            <person name="Kang J."/>
            <person name="Joh K."/>
        </authorList>
    </citation>
    <scope>NUCLEOTIDE SEQUENCE [LARGE SCALE GENOMIC DNA]</scope>
    <source>
        <strain evidence="5 6">HMF7854</strain>
    </source>
</reference>
<dbReference type="GO" id="GO:0043565">
    <property type="term" value="F:sequence-specific DNA binding"/>
    <property type="evidence" value="ECO:0007669"/>
    <property type="project" value="InterPro"/>
</dbReference>
<dbReference type="RefSeq" id="WP_126718302.1">
    <property type="nucleotide sequence ID" value="NZ_RWJF01000001.1"/>
</dbReference>
<evidence type="ECO:0000256" key="3">
    <source>
        <dbReference type="ARBA" id="ARBA00023163"/>
    </source>
</evidence>
<dbReference type="Gene3D" id="1.10.10.60">
    <property type="entry name" value="Homeodomain-like"/>
    <property type="match status" value="2"/>
</dbReference>
<dbReference type="Pfam" id="PF12833">
    <property type="entry name" value="HTH_18"/>
    <property type="match status" value="1"/>
</dbReference>
<keyword evidence="6" id="KW-1185">Reference proteome</keyword>
<comment type="caution">
    <text evidence="5">The sequence shown here is derived from an EMBL/GenBank/DDBJ whole genome shotgun (WGS) entry which is preliminary data.</text>
</comment>
<dbReference type="InterPro" id="IPR009057">
    <property type="entry name" value="Homeodomain-like_sf"/>
</dbReference>
<sequence length="603" mass="67063">MDVLGDVLGSLRLTGGVILEGHGRGRWCVSSQLLPEDVSALFPGGGPMVAYHYVDRGQLWAECDGHRPVTAGEGSVILCPRNHRHRLFTDPAQPARDSHEFVSLTEGSLARFAVGEGEESAAFYCGFLGVEADHPLLDCLPPLMVVSSRDGQSGDWLRSNLRFLSETRPPPEMVSRIAELLFADAVRNYVGALPKGAQGWLAGLRDPAVARALAIIHARFADELDIELLARESGVSRSVLGERFVSLLGEPPMRYCSRWRMRVAAKLLREGRENSASIAYSVGFQSEAAFTRAFKREYGEPPATWKKRHEERERAVSAAQRPAALPEQQVRYCHAHDGTRLAWSRVGKGPPLVKTANWLNHIEQDFASPLWRHWLHELTAGHALVRYDERANGLSDWDTPEISFEAFVDDLESVVDCARLERFDLLGISQGAAVAVAFAVRHPEQVRRMVLCGGYAQGWKKRAQPEEVARREAMLTLTELGWGAENPAYRQLFTSLYIPDATLAQQHWFTDVQKWSASAENAVRLQRVLSEIDVAELLPAVRVPTLVLHARHDQVVPYSCGEQLARSIPGSTFVPLDSGNHILLADEPAWKLFVRETRAFLAD</sequence>
<dbReference type="PANTHER" id="PTHR46796:SF13">
    <property type="entry name" value="HTH-TYPE TRANSCRIPTIONAL ACTIVATOR RHAS"/>
    <property type="match status" value="1"/>
</dbReference>
<dbReference type="SUPFAM" id="SSF46689">
    <property type="entry name" value="Homeodomain-like"/>
    <property type="match status" value="1"/>
</dbReference>
<dbReference type="Pfam" id="PF12852">
    <property type="entry name" value="Cupin_6"/>
    <property type="match status" value="1"/>
</dbReference>
<proteinExistence type="predicted"/>
<evidence type="ECO:0000256" key="1">
    <source>
        <dbReference type="ARBA" id="ARBA00023015"/>
    </source>
</evidence>
<dbReference type="AlphaFoldDB" id="A0A429V947"/>
<keyword evidence="2" id="KW-0238">DNA-binding</keyword>
<dbReference type="PANTHER" id="PTHR46796">
    <property type="entry name" value="HTH-TYPE TRANSCRIPTIONAL ACTIVATOR RHAS-RELATED"/>
    <property type="match status" value="1"/>
</dbReference>
<dbReference type="InterPro" id="IPR050204">
    <property type="entry name" value="AraC_XylS_family_regulators"/>
</dbReference>
<evidence type="ECO:0000259" key="4">
    <source>
        <dbReference type="PROSITE" id="PS01124"/>
    </source>
</evidence>
<evidence type="ECO:0000313" key="6">
    <source>
        <dbReference type="Proteomes" id="UP000274661"/>
    </source>
</evidence>
<keyword evidence="5" id="KW-0378">Hydrolase</keyword>
<dbReference type="InterPro" id="IPR018060">
    <property type="entry name" value="HTH_AraC"/>
</dbReference>
<gene>
    <name evidence="5" type="ORF">HMF7854_06215</name>
</gene>
<dbReference type="Gene3D" id="3.40.50.1820">
    <property type="entry name" value="alpha/beta hydrolase"/>
    <property type="match status" value="1"/>
</dbReference>
<dbReference type="PRINTS" id="PR00111">
    <property type="entry name" value="ABHYDROLASE"/>
</dbReference>
<organism evidence="5 6">
    <name type="scientific">Sphingomonas ginkgonis</name>
    <dbReference type="NCBI Taxonomy" id="2315330"/>
    <lineage>
        <taxon>Bacteria</taxon>
        <taxon>Pseudomonadati</taxon>
        <taxon>Pseudomonadota</taxon>
        <taxon>Alphaproteobacteria</taxon>
        <taxon>Sphingomonadales</taxon>
        <taxon>Sphingomonadaceae</taxon>
        <taxon>Sphingomonas</taxon>
    </lineage>
</organism>
<feature type="domain" description="HTH araC/xylS-type" evidence="4">
    <location>
        <begin position="210"/>
        <end position="308"/>
    </location>
</feature>
<dbReference type="EMBL" id="RWJF01000001">
    <property type="protein sequence ID" value="RST30469.1"/>
    <property type="molecule type" value="Genomic_DNA"/>
</dbReference>
<dbReference type="SMART" id="SM00342">
    <property type="entry name" value="HTH_ARAC"/>
    <property type="match status" value="1"/>
</dbReference>
<dbReference type="Pfam" id="PF00561">
    <property type="entry name" value="Abhydrolase_1"/>
    <property type="match status" value="1"/>
</dbReference>
<keyword evidence="1" id="KW-0805">Transcription regulation</keyword>
<dbReference type="GO" id="GO:0003700">
    <property type="term" value="F:DNA-binding transcription factor activity"/>
    <property type="evidence" value="ECO:0007669"/>
    <property type="project" value="InterPro"/>
</dbReference>
<dbReference type="SUPFAM" id="SSF53474">
    <property type="entry name" value="alpha/beta-Hydrolases"/>
    <property type="match status" value="1"/>
</dbReference>
<dbReference type="OrthoDB" id="9802263at2"/>
<evidence type="ECO:0000313" key="5">
    <source>
        <dbReference type="EMBL" id="RST30469.1"/>
    </source>
</evidence>
<protein>
    <submittedName>
        <fullName evidence="5">Alpha/beta fold hydrolase</fullName>
    </submittedName>
</protein>
<dbReference type="GO" id="GO:0016787">
    <property type="term" value="F:hydrolase activity"/>
    <property type="evidence" value="ECO:0007669"/>
    <property type="project" value="UniProtKB-KW"/>
</dbReference>
<accession>A0A429V947</accession>
<dbReference type="PROSITE" id="PS01124">
    <property type="entry name" value="HTH_ARAC_FAMILY_2"/>
    <property type="match status" value="1"/>
</dbReference>
<name>A0A429V947_9SPHN</name>
<keyword evidence="3" id="KW-0804">Transcription</keyword>